<proteinExistence type="predicted"/>
<organism evidence="1 2">
    <name type="scientific">Gracilibacillus dipsosauri</name>
    <dbReference type="NCBI Taxonomy" id="178340"/>
    <lineage>
        <taxon>Bacteria</taxon>
        <taxon>Bacillati</taxon>
        <taxon>Bacillota</taxon>
        <taxon>Bacilli</taxon>
        <taxon>Bacillales</taxon>
        <taxon>Bacillaceae</taxon>
        <taxon>Gracilibacillus</taxon>
    </lineage>
</organism>
<protein>
    <submittedName>
        <fullName evidence="1">Cortex morphogenetic protein CmpA</fullName>
    </submittedName>
</protein>
<dbReference type="OrthoDB" id="2691694at2"/>
<gene>
    <name evidence="1" type="primary">cmpA</name>
    <name evidence="1" type="ORF">DLJ74_13355</name>
</gene>
<comment type="caution">
    <text evidence="1">The sequence shown here is derived from an EMBL/GenBank/DDBJ whole genome shotgun (WGS) entry which is preliminary data.</text>
</comment>
<evidence type="ECO:0000313" key="1">
    <source>
        <dbReference type="EMBL" id="PWU68076.1"/>
    </source>
</evidence>
<keyword evidence="2" id="KW-1185">Reference proteome</keyword>
<name>A0A317KXM4_9BACI</name>
<dbReference type="NCBIfam" id="NF033225">
    <property type="entry name" value="spore_CmpA"/>
    <property type="match status" value="1"/>
</dbReference>
<dbReference type="AlphaFoldDB" id="A0A317KXM4"/>
<dbReference type="Proteomes" id="UP000245624">
    <property type="component" value="Unassembled WGS sequence"/>
</dbReference>
<dbReference type="InterPro" id="IPR047764">
    <property type="entry name" value="CmpA"/>
</dbReference>
<dbReference type="Pfam" id="PF26301">
    <property type="entry name" value="spore_CmpA"/>
    <property type="match status" value="1"/>
</dbReference>
<sequence length="37" mass="4628">MPTWLKKQLTGAFLQKDKYQIRLLNQCWFFYCTREND</sequence>
<reference evidence="1 2" key="1">
    <citation type="submission" date="2018-05" db="EMBL/GenBank/DDBJ databases">
        <title>Genomic analysis of Gracilibacillus dipsosauri DD1 reveals novel features of a salt-tolerant amylase.</title>
        <authorList>
            <person name="Deutch C.E."/>
            <person name="Yang S."/>
        </authorList>
    </citation>
    <scope>NUCLEOTIDE SEQUENCE [LARGE SCALE GENOMIC DNA]</scope>
    <source>
        <strain evidence="1 2">DD1</strain>
    </source>
</reference>
<evidence type="ECO:0000313" key="2">
    <source>
        <dbReference type="Proteomes" id="UP000245624"/>
    </source>
</evidence>
<dbReference type="RefSeq" id="WP_109984842.1">
    <property type="nucleotide sequence ID" value="NZ_JAJUIE010000006.1"/>
</dbReference>
<accession>A0A317KXM4</accession>
<dbReference type="EMBL" id="QGTD01000011">
    <property type="protein sequence ID" value="PWU68076.1"/>
    <property type="molecule type" value="Genomic_DNA"/>
</dbReference>